<gene>
    <name evidence="1" type="ORF">PACLA_8A011939</name>
</gene>
<accession>A0A6S7JKN2</accession>
<dbReference type="PANTHER" id="PTHR33936:SF25">
    <property type="entry name" value="C2H2-TYPE DOMAIN-CONTAINING PROTEIN"/>
    <property type="match status" value="1"/>
</dbReference>
<evidence type="ECO:0000313" key="1">
    <source>
        <dbReference type="EMBL" id="CAB4029520.1"/>
    </source>
</evidence>
<proteinExistence type="predicted"/>
<protein>
    <submittedName>
        <fullName evidence="1">Uncharacterized protein</fullName>
    </submittedName>
</protein>
<organism evidence="1 2">
    <name type="scientific">Paramuricea clavata</name>
    <name type="common">Red gorgonian</name>
    <name type="synonym">Violescent sea-whip</name>
    <dbReference type="NCBI Taxonomy" id="317549"/>
    <lineage>
        <taxon>Eukaryota</taxon>
        <taxon>Metazoa</taxon>
        <taxon>Cnidaria</taxon>
        <taxon>Anthozoa</taxon>
        <taxon>Octocorallia</taxon>
        <taxon>Malacalcyonacea</taxon>
        <taxon>Plexauridae</taxon>
        <taxon>Paramuricea</taxon>
    </lineage>
</organism>
<dbReference type="Proteomes" id="UP001152795">
    <property type="component" value="Unassembled WGS sequence"/>
</dbReference>
<dbReference type="OrthoDB" id="6426693at2759"/>
<sequence length="228" mass="26556">MNTTTENFNTNAEFDKWKLKVEDKYCCKFVKQTGERLDSHDEKAPGKSAITCTSTIKRIEDKDGSITAEIVETHYDHNLELQHVPIPDDKKEEIAAKLQQGICNERIIDDIRNSCNNDEFDEGSPNAWCLSNHEDFTHMYMFFKMIKRNCGRLSPKWFMTDLQCPTVLQCLGSHKHRQSSTIALLYLACGQGMERRAKKENRESRQSQRYIKCCEQFLNQMKKVLMNT</sequence>
<comment type="caution">
    <text evidence="1">The sequence shown here is derived from an EMBL/GenBank/DDBJ whole genome shotgun (WGS) entry which is preliminary data.</text>
</comment>
<keyword evidence="2" id="KW-1185">Reference proteome</keyword>
<dbReference type="PANTHER" id="PTHR33936">
    <property type="entry name" value="PROTEIN CBG17840"/>
    <property type="match status" value="1"/>
</dbReference>
<dbReference type="InterPro" id="IPR052797">
    <property type="entry name" value="RegFact_GeneExpr_CellDeath"/>
</dbReference>
<name>A0A6S7JKN2_PARCT</name>
<dbReference type="AlphaFoldDB" id="A0A6S7JKN2"/>
<evidence type="ECO:0000313" key="2">
    <source>
        <dbReference type="Proteomes" id="UP001152795"/>
    </source>
</evidence>
<reference evidence="1" key="1">
    <citation type="submission" date="2020-04" db="EMBL/GenBank/DDBJ databases">
        <authorList>
            <person name="Alioto T."/>
            <person name="Alioto T."/>
            <person name="Gomez Garrido J."/>
        </authorList>
    </citation>
    <scope>NUCLEOTIDE SEQUENCE</scope>
    <source>
        <strain evidence="1">A484AB</strain>
    </source>
</reference>
<dbReference type="EMBL" id="CACRXK020016226">
    <property type="protein sequence ID" value="CAB4029520.1"/>
    <property type="molecule type" value="Genomic_DNA"/>
</dbReference>